<dbReference type="PROSITE" id="PS51469">
    <property type="entry name" value="SUN"/>
    <property type="match status" value="1"/>
</dbReference>
<comment type="subcellular location">
    <subcellularLocation>
        <location evidence="1">Membrane</location>
    </subcellularLocation>
</comment>
<dbReference type="InterPro" id="IPR045119">
    <property type="entry name" value="SUN1-5"/>
</dbReference>
<dbReference type="GO" id="GO:0043495">
    <property type="term" value="F:protein-membrane adaptor activity"/>
    <property type="evidence" value="ECO:0007669"/>
    <property type="project" value="TreeGrafter"/>
</dbReference>
<feature type="region of interest" description="Disordered" evidence="6">
    <location>
        <begin position="287"/>
        <end position="311"/>
    </location>
</feature>
<evidence type="ECO:0000313" key="9">
    <source>
        <dbReference type="EMBL" id="SBS88399.1"/>
    </source>
</evidence>
<dbReference type="EMBL" id="FLQU01000633">
    <property type="protein sequence ID" value="SBS88399.1"/>
    <property type="molecule type" value="Genomic_DNA"/>
</dbReference>
<evidence type="ECO:0000256" key="7">
    <source>
        <dbReference type="SAM" id="Phobius"/>
    </source>
</evidence>
<evidence type="ECO:0000259" key="8">
    <source>
        <dbReference type="PROSITE" id="PS51469"/>
    </source>
</evidence>
<dbReference type="Pfam" id="PF07738">
    <property type="entry name" value="Sad1_UNC"/>
    <property type="match status" value="1"/>
</dbReference>
<feature type="compositionally biased region" description="Basic and acidic residues" evidence="6">
    <location>
        <begin position="1"/>
        <end position="11"/>
    </location>
</feature>
<accession>A0A1A8W603</accession>
<evidence type="ECO:0000313" key="10">
    <source>
        <dbReference type="Proteomes" id="UP000078560"/>
    </source>
</evidence>
<organism evidence="9 10">
    <name type="scientific">Plasmodium ovale curtisi</name>
    <dbReference type="NCBI Taxonomy" id="864141"/>
    <lineage>
        <taxon>Eukaryota</taxon>
        <taxon>Sar</taxon>
        <taxon>Alveolata</taxon>
        <taxon>Apicomplexa</taxon>
        <taxon>Aconoidasida</taxon>
        <taxon>Haemosporida</taxon>
        <taxon>Plasmodiidae</taxon>
        <taxon>Plasmodium</taxon>
        <taxon>Plasmodium (Plasmodium)</taxon>
    </lineage>
</organism>
<dbReference type="PANTHER" id="PTHR12911">
    <property type="entry name" value="SAD1/UNC-84-LIKE PROTEIN-RELATED"/>
    <property type="match status" value="1"/>
</dbReference>
<sequence length="1164" mass="133764">MSRHFPSENRQKRGSMPVNDSNKSNEIVTKEEREETDSMMRESCDDNNSTNENEERNTLIQVLHSYEDFQRKNNTSYGKTNPYKKKETQIGRIRKTLIKLFSISDLRIDQKENNFLNSSNGCIDHGRGKRKKRKGEEQNGRASFLTSRAAMWREVEKNDDPDYDLKLESSKNKSFLEITMKYVNLLLNDALNDKKGMTFIAGVVIILSVIITCVSGLITLFSTNITEQGKWNSNQSRSNYGDINKEKIARCPDIFPASAHRGIIANRQKRGSMPVNDSNKSNEIVTKEEREETDSMMRESCDDNNSTNENEERNTLIQVLHSYEDFQRKNNTSYGKTNPYKKKETQIGRIRKTLIKLFSISDLRIDQKENNFLNSSNGCIDHGRGKRKKRKGEEQNGRASFLTSRAAMWREVEKNDDPDYDLKLESSKNKSFLEITMKYVNLLLNDALNDKKGMTFIAGVVIILSVIITCVSGLITLFSTNITEQGKWNSNQSRSNYGDINKFMNYIKMGSEDGNGTRIQELLYQLRDKIEENTRVGDADRMGEKTHLDGITSSGYSHRGGGTLFELNVSVEKSLNRFEKSINKLELRLREVESALTTTSEGMDNLKTNSNKEVEIVKKKLQENYETMQNIFKDYVKTIDGIKNEMNRRKNTIFNDVDKKITKSHMDMKKDVSSKVESEKKELVQMINEMQKKVEWIEVGLVKLTGQTYEGNFTEDEPLCGGGKIRGSYRSAIWENTYEKGENAYNGTGKDSLVEGSGEMGTSPEWITNHVHIVKELKRELDSLRESMKKSSDFVDDVFPSFEEKMLKNMENKIKYYLEIYKKDIMNEITESKVIYNEEKYRTIMLKQEKSQSELLKTIHNQIKIQTKLMKEDLNKSLGAAIEKKQFKGDTEYVSIPKISKSHYDSLESLQNKVDELYNEVILDYNQIDWALESLGARIVYKMTSSPLNQNDFIERFLNQIASFLPSEEIYGMIKPMGKDPSIILKPANFPGDCFSFNGNKGNITIHLPATIDVTSISIQHVHENISNNPNATPKYFSVYGIVDLNWPENFETNDINYDDFKNSSLYSCMHSIYGNLEAKDILEKWLQSGKDPRRIHIGDFYFDRKKRISTYPTKHCFPVKRASSNNAAYTAPTQHIHHISPILAESFSNLRRITALPTLVSIG</sequence>
<evidence type="ECO:0000256" key="5">
    <source>
        <dbReference type="SAM" id="Coils"/>
    </source>
</evidence>
<feature type="compositionally biased region" description="Basic and acidic residues" evidence="6">
    <location>
        <begin position="287"/>
        <end position="301"/>
    </location>
</feature>
<feature type="domain" description="SUN" evidence="8">
    <location>
        <begin position="936"/>
        <end position="1164"/>
    </location>
</feature>
<evidence type="ECO:0000256" key="2">
    <source>
        <dbReference type="ARBA" id="ARBA00022692"/>
    </source>
</evidence>
<evidence type="ECO:0000256" key="4">
    <source>
        <dbReference type="ARBA" id="ARBA00023136"/>
    </source>
</evidence>
<evidence type="ECO:0000256" key="3">
    <source>
        <dbReference type="ARBA" id="ARBA00022989"/>
    </source>
</evidence>
<feature type="compositionally biased region" description="Polar residues" evidence="6">
    <location>
        <begin position="18"/>
        <end position="27"/>
    </location>
</feature>
<evidence type="ECO:0000256" key="6">
    <source>
        <dbReference type="SAM" id="MobiDB-lite"/>
    </source>
</evidence>
<feature type="coiled-coil region" evidence="5">
    <location>
        <begin position="568"/>
        <end position="631"/>
    </location>
</feature>
<evidence type="ECO:0000256" key="1">
    <source>
        <dbReference type="ARBA" id="ARBA00004370"/>
    </source>
</evidence>
<feature type="compositionally biased region" description="Basic and acidic residues" evidence="6">
    <location>
        <begin position="28"/>
        <end position="44"/>
    </location>
</feature>
<feature type="transmembrane region" description="Helical" evidence="7">
    <location>
        <begin position="456"/>
        <end position="478"/>
    </location>
</feature>
<dbReference type="InterPro" id="IPR012919">
    <property type="entry name" value="SUN_dom"/>
</dbReference>
<keyword evidence="4 7" id="KW-0472">Membrane</keyword>
<keyword evidence="2 7" id="KW-0812">Transmembrane</keyword>
<feature type="region of interest" description="Disordered" evidence="6">
    <location>
        <begin position="1"/>
        <end position="54"/>
    </location>
</feature>
<name>A0A1A8W603_PLAOA</name>
<protein>
    <submittedName>
        <fullName evidence="9">Nuclear protein</fullName>
    </submittedName>
</protein>
<feature type="transmembrane region" description="Helical" evidence="7">
    <location>
        <begin position="199"/>
        <end position="221"/>
    </location>
</feature>
<dbReference type="Gene3D" id="2.60.120.260">
    <property type="entry name" value="Galactose-binding domain-like"/>
    <property type="match status" value="1"/>
</dbReference>
<dbReference type="GO" id="GO:0005635">
    <property type="term" value="C:nuclear envelope"/>
    <property type="evidence" value="ECO:0007669"/>
    <property type="project" value="TreeGrafter"/>
</dbReference>
<proteinExistence type="predicted"/>
<feature type="coiled-coil region" evidence="5">
    <location>
        <begin position="767"/>
        <end position="794"/>
    </location>
</feature>
<dbReference type="PANTHER" id="PTHR12911:SF8">
    <property type="entry name" value="KLAROID PROTEIN-RELATED"/>
    <property type="match status" value="1"/>
</dbReference>
<dbReference type="GO" id="GO:0016020">
    <property type="term" value="C:membrane"/>
    <property type="evidence" value="ECO:0007669"/>
    <property type="project" value="UniProtKB-SubCell"/>
</dbReference>
<gene>
    <name evidence="9" type="ORF">POVCU2_0048230</name>
</gene>
<keyword evidence="3 7" id="KW-1133">Transmembrane helix</keyword>
<dbReference type="AlphaFoldDB" id="A0A1A8W603"/>
<keyword evidence="5" id="KW-0175">Coiled coil</keyword>
<dbReference type="Proteomes" id="UP000078560">
    <property type="component" value="Unassembled WGS sequence"/>
</dbReference>
<reference evidence="10" key="1">
    <citation type="submission" date="2016-05" db="EMBL/GenBank/DDBJ databases">
        <authorList>
            <person name="Naeem Raeece"/>
        </authorList>
    </citation>
    <scope>NUCLEOTIDE SEQUENCE [LARGE SCALE GENOMIC DNA]</scope>
</reference>